<feature type="region of interest" description="Disordered" evidence="1">
    <location>
        <begin position="265"/>
        <end position="328"/>
    </location>
</feature>
<proteinExistence type="predicted"/>
<name>M2UAD0_COCH5</name>
<protein>
    <submittedName>
        <fullName evidence="2">Uncharacterized protein</fullName>
    </submittedName>
</protein>
<keyword evidence="3" id="KW-1185">Reference proteome</keyword>
<dbReference type="AlphaFoldDB" id="M2UAD0"/>
<organism evidence="2 3">
    <name type="scientific">Cochliobolus heterostrophus (strain C5 / ATCC 48332 / race O)</name>
    <name type="common">Southern corn leaf blight fungus</name>
    <name type="synonym">Bipolaris maydis</name>
    <dbReference type="NCBI Taxonomy" id="701091"/>
    <lineage>
        <taxon>Eukaryota</taxon>
        <taxon>Fungi</taxon>
        <taxon>Dikarya</taxon>
        <taxon>Ascomycota</taxon>
        <taxon>Pezizomycotina</taxon>
        <taxon>Dothideomycetes</taxon>
        <taxon>Pleosporomycetidae</taxon>
        <taxon>Pleosporales</taxon>
        <taxon>Pleosporineae</taxon>
        <taxon>Pleosporaceae</taxon>
        <taxon>Bipolaris</taxon>
    </lineage>
</organism>
<evidence type="ECO:0000313" key="3">
    <source>
        <dbReference type="Proteomes" id="UP000016936"/>
    </source>
</evidence>
<reference evidence="2 3" key="1">
    <citation type="journal article" date="2012" name="PLoS Pathog.">
        <title>Diverse lifestyles and strategies of plant pathogenesis encoded in the genomes of eighteen Dothideomycetes fungi.</title>
        <authorList>
            <person name="Ohm R.A."/>
            <person name="Feau N."/>
            <person name="Henrissat B."/>
            <person name="Schoch C.L."/>
            <person name="Horwitz B.A."/>
            <person name="Barry K.W."/>
            <person name="Condon B.J."/>
            <person name="Copeland A.C."/>
            <person name="Dhillon B."/>
            <person name="Glaser F."/>
            <person name="Hesse C.N."/>
            <person name="Kosti I."/>
            <person name="LaButti K."/>
            <person name="Lindquist E.A."/>
            <person name="Lucas S."/>
            <person name="Salamov A.A."/>
            <person name="Bradshaw R.E."/>
            <person name="Ciuffetti L."/>
            <person name="Hamelin R.C."/>
            <person name="Kema G.H.J."/>
            <person name="Lawrence C."/>
            <person name="Scott J.A."/>
            <person name="Spatafora J.W."/>
            <person name="Turgeon B.G."/>
            <person name="de Wit P.J.G.M."/>
            <person name="Zhong S."/>
            <person name="Goodwin S.B."/>
            <person name="Grigoriev I.V."/>
        </authorList>
    </citation>
    <scope>NUCLEOTIDE SEQUENCE [LARGE SCALE GENOMIC DNA]</scope>
    <source>
        <strain evidence="3">C5 / ATCC 48332 / race O</strain>
    </source>
</reference>
<feature type="compositionally biased region" description="Polar residues" evidence="1">
    <location>
        <begin position="319"/>
        <end position="328"/>
    </location>
</feature>
<dbReference type="OMA" id="WKDEENH"/>
<sequence>MDQLREYIGVGDCDKVTIMENAVLVHWQSPVPDTDPNLIVGEYILRLSSLGRFPPFFLVSSAATDFATSQHASESAAGSEGTNDNVASHASTMLLGGSDELKEQAKQKRLKERFPVLVANELARIYAEFRQSRSATAPDGVDAPGCKGPYLRPVNIKVHKNAPSQSVYEVEQLDDEMLDFHLMDDDMDNDDMEDEVRISYLVPFICRTNCRDACCKYDDDEIDEIERLVDAPPPSLLWWKDEENHPTTCPFCRKVLFLKGGDTRVTRIPDSQTANDGTDDSDHASADREDGHSIQSHDDRSSHSRNEYLNSSDEHRNSDSSGESDPSL</sequence>
<dbReference type="OrthoDB" id="3693202at2759"/>
<evidence type="ECO:0000313" key="2">
    <source>
        <dbReference type="EMBL" id="EMD84938.1"/>
    </source>
</evidence>
<accession>M2UAD0</accession>
<dbReference type="EMBL" id="KB445597">
    <property type="protein sequence ID" value="EMD84938.1"/>
    <property type="molecule type" value="Genomic_DNA"/>
</dbReference>
<feature type="compositionally biased region" description="Basic and acidic residues" evidence="1">
    <location>
        <begin position="280"/>
        <end position="318"/>
    </location>
</feature>
<dbReference type="Proteomes" id="UP000016936">
    <property type="component" value="Unassembled WGS sequence"/>
</dbReference>
<reference evidence="3" key="2">
    <citation type="journal article" date="2013" name="PLoS Genet.">
        <title>Comparative genome structure, secondary metabolite, and effector coding capacity across Cochliobolus pathogens.</title>
        <authorList>
            <person name="Condon B.J."/>
            <person name="Leng Y."/>
            <person name="Wu D."/>
            <person name="Bushley K.E."/>
            <person name="Ohm R.A."/>
            <person name="Otillar R."/>
            <person name="Martin J."/>
            <person name="Schackwitz W."/>
            <person name="Grimwood J."/>
            <person name="MohdZainudin N."/>
            <person name="Xue C."/>
            <person name="Wang R."/>
            <person name="Manning V.A."/>
            <person name="Dhillon B."/>
            <person name="Tu Z.J."/>
            <person name="Steffenson B.J."/>
            <person name="Salamov A."/>
            <person name="Sun H."/>
            <person name="Lowry S."/>
            <person name="LaButti K."/>
            <person name="Han J."/>
            <person name="Copeland A."/>
            <person name="Lindquist E."/>
            <person name="Barry K."/>
            <person name="Schmutz J."/>
            <person name="Baker S.E."/>
            <person name="Ciuffetti L.M."/>
            <person name="Grigoriev I.V."/>
            <person name="Zhong S."/>
            <person name="Turgeon B.G."/>
        </authorList>
    </citation>
    <scope>NUCLEOTIDE SEQUENCE [LARGE SCALE GENOMIC DNA]</scope>
    <source>
        <strain evidence="3">C5 / ATCC 48332 / race O</strain>
    </source>
</reference>
<gene>
    <name evidence="2" type="ORF">COCHEDRAFT_1219752</name>
</gene>
<evidence type="ECO:0000256" key="1">
    <source>
        <dbReference type="SAM" id="MobiDB-lite"/>
    </source>
</evidence>
<dbReference type="HOGENOM" id="CLU_073359_0_0_1"/>